<reference evidence="7" key="2">
    <citation type="journal article" date="2021" name="Microbiome">
        <title>Successional dynamics and alternative stable states in a saline activated sludge microbial community over 9 years.</title>
        <authorList>
            <person name="Wang Y."/>
            <person name="Ye J."/>
            <person name="Ju F."/>
            <person name="Liu L."/>
            <person name="Boyd J.A."/>
            <person name="Deng Y."/>
            <person name="Parks D.H."/>
            <person name="Jiang X."/>
            <person name="Yin X."/>
            <person name="Woodcroft B.J."/>
            <person name="Tyson G.W."/>
            <person name="Hugenholtz P."/>
            <person name="Polz M.F."/>
            <person name="Zhang T."/>
        </authorList>
    </citation>
    <scope>NUCLEOTIDE SEQUENCE</scope>
    <source>
        <strain evidence="7">HKST-UBA15</strain>
    </source>
</reference>
<evidence type="ECO:0000256" key="2">
    <source>
        <dbReference type="ARBA" id="ARBA00006739"/>
    </source>
</evidence>
<dbReference type="PANTHER" id="PTHR48090:SF10">
    <property type="entry name" value="GLUCOSYL-3-PHOSPHOGLYCERATE SYNTHASE"/>
    <property type="match status" value="1"/>
</dbReference>
<evidence type="ECO:0000256" key="1">
    <source>
        <dbReference type="ARBA" id="ARBA00001946"/>
    </source>
</evidence>
<dbReference type="EC" id="2.4.-.-" evidence="7"/>
<dbReference type="InterPro" id="IPR001173">
    <property type="entry name" value="Glyco_trans_2-like"/>
</dbReference>
<dbReference type="InterPro" id="IPR050256">
    <property type="entry name" value="Glycosyltransferase_2"/>
</dbReference>
<dbReference type="Proteomes" id="UP000745577">
    <property type="component" value="Unassembled WGS sequence"/>
</dbReference>
<dbReference type="PANTHER" id="PTHR48090">
    <property type="entry name" value="UNDECAPRENYL-PHOSPHATE 4-DEOXY-4-FORMAMIDO-L-ARABINOSE TRANSFERASE-RELATED"/>
    <property type="match status" value="1"/>
</dbReference>
<dbReference type="InterPro" id="IPR029044">
    <property type="entry name" value="Nucleotide-diphossugar_trans"/>
</dbReference>
<evidence type="ECO:0000313" key="8">
    <source>
        <dbReference type="Proteomes" id="UP000745577"/>
    </source>
</evidence>
<gene>
    <name evidence="7" type="ORF">KC675_03300</name>
</gene>
<protein>
    <submittedName>
        <fullName evidence="7">Glycosyltransferase</fullName>
        <ecNumber evidence="7">2.4.-.-</ecNumber>
    </submittedName>
</protein>
<evidence type="ECO:0000256" key="5">
    <source>
        <dbReference type="ARBA" id="ARBA00022842"/>
    </source>
</evidence>
<keyword evidence="3 7" id="KW-0328">Glycosyltransferase</keyword>
<evidence type="ECO:0000259" key="6">
    <source>
        <dbReference type="Pfam" id="PF00535"/>
    </source>
</evidence>
<accession>A0A955L193</accession>
<comment type="cofactor">
    <cofactor evidence="1">
        <name>Mg(2+)</name>
        <dbReference type="ChEBI" id="CHEBI:18420"/>
    </cofactor>
</comment>
<dbReference type="GO" id="GO:0016757">
    <property type="term" value="F:glycosyltransferase activity"/>
    <property type="evidence" value="ECO:0007669"/>
    <property type="project" value="UniProtKB-KW"/>
</dbReference>
<dbReference type="Pfam" id="PF00535">
    <property type="entry name" value="Glycos_transf_2"/>
    <property type="match status" value="1"/>
</dbReference>
<comment type="caution">
    <text evidence="7">The sequence shown here is derived from an EMBL/GenBank/DDBJ whole genome shotgun (WGS) entry which is preliminary data.</text>
</comment>
<feature type="domain" description="Glycosyltransferase 2-like" evidence="6">
    <location>
        <begin position="8"/>
        <end position="120"/>
    </location>
</feature>
<reference evidence="7" key="1">
    <citation type="submission" date="2020-04" db="EMBL/GenBank/DDBJ databases">
        <authorList>
            <person name="Zhang T."/>
        </authorList>
    </citation>
    <scope>NUCLEOTIDE SEQUENCE</scope>
    <source>
        <strain evidence="7">HKST-UBA15</strain>
    </source>
</reference>
<dbReference type="CDD" id="cd04179">
    <property type="entry name" value="DPM_DPG-synthase_like"/>
    <property type="match status" value="1"/>
</dbReference>
<keyword evidence="4 7" id="KW-0808">Transferase</keyword>
<evidence type="ECO:0000256" key="3">
    <source>
        <dbReference type="ARBA" id="ARBA00022676"/>
    </source>
</evidence>
<dbReference type="Gene3D" id="3.90.550.10">
    <property type="entry name" value="Spore Coat Polysaccharide Biosynthesis Protein SpsA, Chain A"/>
    <property type="match status" value="1"/>
</dbReference>
<evidence type="ECO:0000313" key="7">
    <source>
        <dbReference type="EMBL" id="MCA9380180.1"/>
    </source>
</evidence>
<organism evidence="7 8">
    <name type="scientific">Candidatus Dojkabacteria bacterium</name>
    <dbReference type="NCBI Taxonomy" id="2099670"/>
    <lineage>
        <taxon>Bacteria</taxon>
        <taxon>Candidatus Dojkabacteria</taxon>
    </lineage>
</organism>
<dbReference type="SUPFAM" id="SSF53448">
    <property type="entry name" value="Nucleotide-diphospho-sugar transferases"/>
    <property type="match status" value="1"/>
</dbReference>
<dbReference type="EMBL" id="JAGQLL010000036">
    <property type="protein sequence ID" value="MCA9380180.1"/>
    <property type="molecule type" value="Genomic_DNA"/>
</dbReference>
<evidence type="ECO:0000256" key="4">
    <source>
        <dbReference type="ARBA" id="ARBA00022679"/>
    </source>
</evidence>
<comment type="similarity">
    <text evidence="2">Belongs to the glycosyltransferase 2 family.</text>
</comment>
<sequence length="256" mass="28683">MSKPSVTAIVPAYNEEATVGEVLQVILSSPLIDELICINDGSTDNTLEVINKFKPKIKVIDIPNNRGKGFAMAQGIKKANSEILLFLDGDLLTLTNIHIESLLNPLLQSTARATIGNMVNKAGFSIFSGISGQRAYFKSDLIPYLNEISNSRYGVEVYMNSIIPKQNVQKVVLMNLDTLFKHQKHDTITAIEEYKTEILEIAKVLYKNNRITKNSLLKLREIQKISNKGIIWSKLNEITDIELKTTLQRLFSSSQD</sequence>
<dbReference type="AlphaFoldDB" id="A0A955L193"/>
<name>A0A955L193_9BACT</name>
<proteinExistence type="inferred from homology"/>
<keyword evidence="5" id="KW-0460">Magnesium</keyword>